<dbReference type="Gene3D" id="2.40.170.20">
    <property type="entry name" value="TonB-dependent receptor, beta-barrel domain"/>
    <property type="match status" value="1"/>
</dbReference>
<dbReference type="SUPFAM" id="SSF56935">
    <property type="entry name" value="Porins"/>
    <property type="match status" value="1"/>
</dbReference>
<keyword evidence="3 10" id="KW-1134">Transmembrane beta strand</keyword>
<evidence type="ECO:0000259" key="13">
    <source>
        <dbReference type="Pfam" id="PF07715"/>
    </source>
</evidence>
<evidence type="ECO:0000256" key="5">
    <source>
        <dbReference type="ARBA" id="ARBA00022729"/>
    </source>
</evidence>
<dbReference type="GO" id="GO:0009279">
    <property type="term" value="C:cell outer membrane"/>
    <property type="evidence" value="ECO:0007669"/>
    <property type="project" value="UniProtKB-SubCell"/>
</dbReference>
<keyword evidence="5" id="KW-0732">Signal</keyword>
<keyword evidence="8" id="KW-0675">Receptor</keyword>
<keyword evidence="7 10" id="KW-0472">Membrane</keyword>
<name>A0A6G8F1S8_9BACT</name>
<dbReference type="GO" id="GO:0015344">
    <property type="term" value="F:siderophore uptake transmembrane transporter activity"/>
    <property type="evidence" value="ECO:0007669"/>
    <property type="project" value="TreeGrafter"/>
</dbReference>
<dbReference type="GO" id="GO:0044718">
    <property type="term" value="P:siderophore transmembrane transport"/>
    <property type="evidence" value="ECO:0007669"/>
    <property type="project" value="TreeGrafter"/>
</dbReference>
<dbReference type="PROSITE" id="PS52016">
    <property type="entry name" value="TONB_DEPENDENT_REC_3"/>
    <property type="match status" value="1"/>
</dbReference>
<keyword evidence="2 10" id="KW-0813">Transport</keyword>
<keyword evidence="9 10" id="KW-0998">Cell outer membrane</keyword>
<dbReference type="PANTHER" id="PTHR30069:SF29">
    <property type="entry name" value="HEMOGLOBIN AND HEMOGLOBIN-HAPTOGLOBIN-BINDING PROTEIN 1-RELATED"/>
    <property type="match status" value="1"/>
</dbReference>
<proteinExistence type="inferred from homology"/>
<organism evidence="14">
    <name type="scientific">uncultured Prevotella sp</name>
    <dbReference type="NCBI Taxonomy" id="159272"/>
    <lineage>
        <taxon>Bacteria</taxon>
        <taxon>Pseudomonadati</taxon>
        <taxon>Bacteroidota</taxon>
        <taxon>Bacteroidia</taxon>
        <taxon>Bacteroidales</taxon>
        <taxon>Prevotellaceae</taxon>
        <taxon>Prevotella</taxon>
        <taxon>environmental samples</taxon>
    </lineage>
</organism>
<evidence type="ECO:0000256" key="4">
    <source>
        <dbReference type="ARBA" id="ARBA00022692"/>
    </source>
</evidence>
<dbReference type="InterPro" id="IPR036942">
    <property type="entry name" value="Beta-barrel_TonB_sf"/>
</dbReference>
<protein>
    <submittedName>
        <fullName evidence="14">SusC/RagA family TonB-linked outer membrane protein</fullName>
    </submittedName>
</protein>
<evidence type="ECO:0000256" key="11">
    <source>
        <dbReference type="RuleBase" id="RU003357"/>
    </source>
</evidence>
<comment type="subcellular location">
    <subcellularLocation>
        <location evidence="1 10">Cell outer membrane</location>
        <topology evidence="1 10">Multi-pass membrane protein</topology>
    </subcellularLocation>
</comment>
<dbReference type="AlphaFoldDB" id="A0A6G8F1S8"/>
<evidence type="ECO:0000259" key="12">
    <source>
        <dbReference type="Pfam" id="PF00593"/>
    </source>
</evidence>
<comment type="similarity">
    <text evidence="10 11">Belongs to the TonB-dependent receptor family.</text>
</comment>
<dbReference type="InterPro" id="IPR000531">
    <property type="entry name" value="Beta-barrel_TonB"/>
</dbReference>
<reference evidence="14" key="1">
    <citation type="journal article" date="2020" name="J. ISSAAS">
        <title>Lactobacilli and other gastrointestinal microbiota of Peromyscus leucopus, reservoir host for agents of Lyme disease and other zoonoses in North America.</title>
        <authorList>
            <person name="Milovic A."/>
            <person name="Bassam K."/>
            <person name="Shao H."/>
            <person name="Chatzistamou I."/>
            <person name="Tufts D.M."/>
            <person name="Diuk-Wasser M."/>
            <person name="Barbour A.G."/>
        </authorList>
    </citation>
    <scope>NUCLEOTIDE SEQUENCE</scope>
    <source>
        <strain evidence="14">LL70</strain>
    </source>
</reference>
<evidence type="ECO:0000256" key="9">
    <source>
        <dbReference type="ARBA" id="ARBA00023237"/>
    </source>
</evidence>
<feature type="domain" description="TonB-dependent receptor plug" evidence="13">
    <location>
        <begin position="55"/>
        <end position="185"/>
    </location>
</feature>
<evidence type="ECO:0000313" key="14">
    <source>
        <dbReference type="EMBL" id="QIM10197.1"/>
    </source>
</evidence>
<evidence type="ECO:0000256" key="7">
    <source>
        <dbReference type="ARBA" id="ARBA00023136"/>
    </source>
</evidence>
<dbReference type="InterPro" id="IPR012910">
    <property type="entry name" value="Plug_dom"/>
</dbReference>
<dbReference type="InterPro" id="IPR037066">
    <property type="entry name" value="Plug_dom_sf"/>
</dbReference>
<gene>
    <name evidence="14" type="ORF">Prevot485_2960</name>
</gene>
<evidence type="ECO:0000256" key="1">
    <source>
        <dbReference type="ARBA" id="ARBA00004571"/>
    </source>
</evidence>
<dbReference type="Pfam" id="PF00593">
    <property type="entry name" value="TonB_dep_Rec_b-barrel"/>
    <property type="match status" value="1"/>
</dbReference>
<keyword evidence="4 10" id="KW-0812">Transmembrane</keyword>
<keyword evidence="6 11" id="KW-0798">TonB box</keyword>
<evidence type="ECO:0000256" key="2">
    <source>
        <dbReference type="ARBA" id="ARBA00022448"/>
    </source>
</evidence>
<evidence type="ECO:0000256" key="10">
    <source>
        <dbReference type="PROSITE-ProRule" id="PRU01360"/>
    </source>
</evidence>
<evidence type="ECO:0000256" key="8">
    <source>
        <dbReference type="ARBA" id="ARBA00023170"/>
    </source>
</evidence>
<dbReference type="InterPro" id="IPR039426">
    <property type="entry name" value="TonB-dep_rcpt-like"/>
</dbReference>
<evidence type="ECO:0000256" key="3">
    <source>
        <dbReference type="ARBA" id="ARBA00022452"/>
    </source>
</evidence>
<accession>A0A6G8F1S8</accession>
<sequence>MSVNAVAEKKSYNATEVLDNYSAETAQMEAFLDSARWSKELDEVVVTGQGGTIQKRRLSSNVSTIKAQDIGKLNTDRLDNMLQTAVPNMQINLSNGQPGAASMVRSRGISSVQINSTPVIYVDGVRMDNNNTATSLSQKLNEQGIRAASASGSLSDIPMENIEKVEYVSGGAATTLYGSDAANGVIQIFTKKGGKGRFNAMAEVQLGWEEANAQFYHYGRTKELLNQTGLMQRYRVGLDGGGKRGGWSLGASAAANNGTIVADNNKNHKYDIRFGSHLNILKNLTYSNSLAFVHNDYMRSRNGNEGYYSGLWLTECGAASSMSYTNADGVKTSFPSDIDAMDMLAFRNFKDLIYTSEDLQNKKTDINRFQMSHELKYEPIKNLLIKGVFGLDYRYEGTKNIITDALISRVQYNGPTAVGNVTSYDRKFLSVTFDVNAQYNYYHNDWLSVISTVGFQSFSNSDRQYYEQAVGVPDGTTEVDDNNRTYEDSNRSSLYNYGVYIQENIGFQNKYYLDLGVRGDYNTGFGDNVGWQWYPKVGVSYMLTSEEFMEPLTESGILGSFRFYANYGVAGNYPPAFAYQKTVTFNKYLNGATAEYGQYGNPDLRPEKKHSVELGFNSQWANGYIQFGMAYYNAVTRDALFSVHTAPSSGQSSTYLANIGKIRNRGFEFTIASDFIQAKDWHARFQASLNTLSNKVISTGGETAFGVGTFANEALIQNIVEEGKPIGFLRGNKAVFNEDGSYSHTEALADLGSTLPDAYGSLSLSVDYKNFSLYANADYQIGGYVYELDRHFRWRYGASDPCVDESWIPEGKSHKEVWTNFTNCFVEKADYLKVRTIGASYKFRLDKAVKELTVSFTCYNPFSFTKAEVDPEACLSDAASYGGASVGGIVYGSYTRPRQFIGSVKMNF</sequence>
<dbReference type="EMBL" id="MN990733">
    <property type="protein sequence ID" value="QIM10197.1"/>
    <property type="molecule type" value="Genomic_DNA"/>
</dbReference>
<dbReference type="Gene3D" id="2.170.130.10">
    <property type="entry name" value="TonB-dependent receptor, plug domain"/>
    <property type="match status" value="1"/>
</dbReference>
<dbReference type="Pfam" id="PF07715">
    <property type="entry name" value="Plug"/>
    <property type="match status" value="1"/>
</dbReference>
<evidence type="ECO:0000256" key="6">
    <source>
        <dbReference type="ARBA" id="ARBA00023077"/>
    </source>
</evidence>
<feature type="domain" description="TonB-dependent receptor-like beta-barrel" evidence="12">
    <location>
        <begin position="354"/>
        <end position="860"/>
    </location>
</feature>
<dbReference type="PANTHER" id="PTHR30069">
    <property type="entry name" value="TONB-DEPENDENT OUTER MEMBRANE RECEPTOR"/>
    <property type="match status" value="1"/>
</dbReference>